<dbReference type="Pfam" id="PF11720">
    <property type="entry name" value="Inhibitor_I78"/>
    <property type="match status" value="1"/>
</dbReference>
<evidence type="ECO:0000313" key="2">
    <source>
        <dbReference type="EMBL" id="OCK80338.1"/>
    </source>
</evidence>
<gene>
    <name evidence="2" type="ORF">K432DRAFT_47400</name>
</gene>
<dbReference type="Proteomes" id="UP000250266">
    <property type="component" value="Unassembled WGS sequence"/>
</dbReference>
<reference evidence="2 3" key="1">
    <citation type="journal article" date="2016" name="Nat. Commun.">
        <title>Ectomycorrhizal ecology is imprinted in the genome of the dominant symbiotic fungus Cenococcum geophilum.</title>
        <authorList>
            <consortium name="DOE Joint Genome Institute"/>
            <person name="Peter M."/>
            <person name="Kohler A."/>
            <person name="Ohm R.A."/>
            <person name="Kuo A."/>
            <person name="Krutzmann J."/>
            <person name="Morin E."/>
            <person name="Arend M."/>
            <person name="Barry K.W."/>
            <person name="Binder M."/>
            <person name="Choi C."/>
            <person name="Clum A."/>
            <person name="Copeland A."/>
            <person name="Grisel N."/>
            <person name="Haridas S."/>
            <person name="Kipfer T."/>
            <person name="LaButti K."/>
            <person name="Lindquist E."/>
            <person name="Lipzen A."/>
            <person name="Maire R."/>
            <person name="Meier B."/>
            <person name="Mihaltcheva S."/>
            <person name="Molinier V."/>
            <person name="Murat C."/>
            <person name="Poggeler S."/>
            <person name="Quandt C.A."/>
            <person name="Sperisen C."/>
            <person name="Tritt A."/>
            <person name="Tisserant E."/>
            <person name="Crous P.W."/>
            <person name="Henrissat B."/>
            <person name="Nehls U."/>
            <person name="Egli S."/>
            <person name="Spatafora J.W."/>
            <person name="Grigoriev I.V."/>
            <person name="Martin F.M."/>
        </authorList>
    </citation>
    <scope>NUCLEOTIDE SEQUENCE [LARGE SCALE GENOMIC DNA]</scope>
    <source>
        <strain evidence="2 3">CBS 459.81</strain>
    </source>
</reference>
<dbReference type="PANTHER" id="PTHR39600">
    <property type="entry name" value="PEPTIDASE INHIBITOR I78 FAMILY PROTEIN"/>
    <property type="match status" value="1"/>
</dbReference>
<protein>
    <recommendedName>
        <fullName evidence="4">Proteinase inhibitor I78</fullName>
    </recommendedName>
</protein>
<organism evidence="2 3">
    <name type="scientific">Lepidopterella palustris CBS 459.81</name>
    <dbReference type="NCBI Taxonomy" id="1314670"/>
    <lineage>
        <taxon>Eukaryota</taxon>
        <taxon>Fungi</taxon>
        <taxon>Dikarya</taxon>
        <taxon>Ascomycota</taxon>
        <taxon>Pezizomycotina</taxon>
        <taxon>Dothideomycetes</taxon>
        <taxon>Pleosporomycetidae</taxon>
        <taxon>Mytilinidiales</taxon>
        <taxon>Argynnaceae</taxon>
        <taxon>Lepidopterella</taxon>
    </lineage>
</organism>
<dbReference type="EMBL" id="KV744964">
    <property type="protein sequence ID" value="OCK80338.1"/>
    <property type="molecule type" value="Genomic_DNA"/>
</dbReference>
<keyword evidence="3" id="KW-1185">Reference proteome</keyword>
<proteinExistence type="predicted"/>
<dbReference type="AlphaFoldDB" id="A0A8E2EB31"/>
<accession>A0A8E2EB31</accession>
<evidence type="ECO:0000256" key="1">
    <source>
        <dbReference type="SAM" id="MobiDB-lite"/>
    </source>
</evidence>
<name>A0A8E2EB31_9PEZI</name>
<dbReference type="Gene3D" id="3.30.10.10">
    <property type="entry name" value="Trypsin Inhibitor V, subunit A"/>
    <property type="match status" value="1"/>
</dbReference>
<dbReference type="PANTHER" id="PTHR39600:SF1">
    <property type="entry name" value="PEPTIDASE INHIBITOR I78 FAMILY PROTEIN"/>
    <property type="match status" value="1"/>
</dbReference>
<feature type="region of interest" description="Disordered" evidence="1">
    <location>
        <begin position="1"/>
        <end position="20"/>
    </location>
</feature>
<evidence type="ECO:0000313" key="3">
    <source>
        <dbReference type="Proteomes" id="UP000250266"/>
    </source>
</evidence>
<dbReference type="OrthoDB" id="10013825at2759"/>
<sequence>MPLVVPGLMSKDGGKDKTSDWQNQLVGKKIGETSDVMTFAKSQLPKEHRVIKEGDLATMDHKPDRLNIHVGEDGTVMNVKYG</sequence>
<evidence type="ECO:0008006" key="4">
    <source>
        <dbReference type="Google" id="ProtNLM"/>
    </source>
</evidence>
<dbReference type="InterPro" id="IPR021719">
    <property type="entry name" value="Prot_inh_I78"/>
</dbReference>